<dbReference type="EMBL" id="QXWK01000012">
    <property type="protein sequence ID" value="NBH61497.1"/>
    <property type="molecule type" value="Genomic_DNA"/>
</dbReference>
<feature type="transmembrane region" description="Helical" evidence="1">
    <location>
        <begin position="108"/>
        <end position="134"/>
    </location>
</feature>
<keyword evidence="3" id="KW-1185">Reference proteome</keyword>
<name>A0A845QLC3_9FIRM</name>
<dbReference type="InterPro" id="IPR014535">
    <property type="entry name" value="Hpre_diP_synt_I"/>
</dbReference>
<organism evidence="2 3">
    <name type="scientific">Anaerotruncus colihominis</name>
    <dbReference type="NCBI Taxonomy" id="169435"/>
    <lineage>
        <taxon>Bacteria</taxon>
        <taxon>Bacillati</taxon>
        <taxon>Bacillota</taxon>
        <taxon>Clostridia</taxon>
        <taxon>Eubacteriales</taxon>
        <taxon>Oscillospiraceae</taxon>
        <taxon>Anaerotruncus</taxon>
    </lineage>
</organism>
<feature type="transmembrane region" description="Helical" evidence="1">
    <location>
        <begin position="141"/>
        <end position="164"/>
    </location>
</feature>
<evidence type="ECO:0000313" key="2">
    <source>
        <dbReference type="EMBL" id="NBH61497.1"/>
    </source>
</evidence>
<dbReference type="PIRSF" id="PIRSF027391">
    <property type="entry name" value="Hpre_diP_synt_I"/>
    <property type="match status" value="1"/>
</dbReference>
<accession>A0A845QLC3</accession>
<evidence type="ECO:0000313" key="3">
    <source>
        <dbReference type="Proteomes" id="UP000446866"/>
    </source>
</evidence>
<gene>
    <name evidence="2" type="ORF">D0435_07520</name>
</gene>
<dbReference type="Pfam" id="PF07456">
    <property type="entry name" value="Hpre_diP_synt_I"/>
    <property type="match status" value="1"/>
</dbReference>
<reference evidence="2 3" key="1">
    <citation type="submission" date="2018-08" db="EMBL/GenBank/DDBJ databases">
        <title>Murine metabolic-syndrome-specific gut microbial biobank.</title>
        <authorList>
            <person name="Liu C."/>
        </authorList>
    </citation>
    <scope>NUCLEOTIDE SEQUENCE [LARGE SCALE GENOMIC DNA]</scope>
    <source>
        <strain evidence="2 3">28</strain>
    </source>
</reference>
<dbReference type="RefSeq" id="WP_160201779.1">
    <property type="nucleotide sequence ID" value="NZ_QXWK01000012.1"/>
</dbReference>
<dbReference type="AlphaFoldDB" id="A0A845QLC3"/>
<feature type="transmembrane region" description="Helical" evidence="1">
    <location>
        <begin position="73"/>
        <end position="102"/>
    </location>
</feature>
<keyword evidence="1" id="KW-1133">Transmembrane helix</keyword>
<dbReference type="Gene3D" id="1.10.1760.20">
    <property type="match status" value="1"/>
</dbReference>
<feature type="transmembrane region" description="Helical" evidence="1">
    <location>
        <begin position="43"/>
        <end position="61"/>
    </location>
</feature>
<protein>
    <submittedName>
        <fullName evidence="2">Gx transporter family protein</fullName>
    </submittedName>
</protein>
<evidence type="ECO:0000256" key="1">
    <source>
        <dbReference type="SAM" id="Phobius"/>
    </source>
</evidence>
<comment type="caution">
    <text evidence="2">The sequence shown here is derived from an EMBL/GenBank/DDBJ whole genome shotgun (WGS) entry which is preliminary data.</text>
</comment>
<keyword evidence="1" id="KW-0812">Transmembrane</keyword>
<dbReference type="Proteomes" id="UP000446866">
    <property type="component" value="Unassembled WGS sequence"/>
</dbReference>
<sequence>MQSQISTRTRRTKALALSAMFACLALIFSYVEAIIPFNIGIPGVKLGLANLVIVIALYELNFRYAFVINMVRILLAGLLFSGVFGALYSLAGGILSLLVMWILKKTELFSMVGISMAGGVAHNMGQLLVAAAIVSNLRMFLYFPILMFSGLVTGILMGIVAYVIDNKIPKSIFR</sequence>
<proteinExistence type="predicted"/>
<dbReference type="InterPro" id="IPR010898">
    <property type="entry name" value="Hpre_diP_synth_I"/>
</dbReference>
<keyword evidence="1" id="KW-0472">Membrane</keyword>